<evidence type="ECO:0000313" key="3">
    <source>
        <dbReference type="EMBL" id="AJF98083.1"/>
    </source>
</evidence>
<feature type="compositionally biased region" description="Basic and acidic residues" evidence="1">
    <location>
        <begin position="519"/>
        <end position="532"/>
    </location>
</feature>
<feature type="region of interest" description="Disordered" evidence="1">
    <location>
        <begin position="473"/>
        <end position="532"/>
    </location>
</feature>
<protein>
    <recommendedName>
        <fullName evidence="2">DUF5898 domain-containing protein</fullName>
    </recommendedName>
</protein>
<feature type="compositionally biased region" description="Acidic residues" evidence="1">
    <location>
        <begin position="479"/>
        <end position="493"/>
    </location>
</feature>
<dbReference type="PANTHER" id="PTHR34871">
    <property type="entry name" value="DUF5898 DOMAIN-CONTAINING PROTEIN"/>
    <property type="match status" value="1"/>
</dbReference>
<name>A0A0B5IYX5_9VIRU</name>
<dbReference type="KEGG" id="vg:23463000"/>
<dbReference type="InterPro" id="IPR045417">
    <property type="entry name" value="DUF5898"/>
</dbReference>
<organism evidence="3 4">
    <name type="scientific">Pandoravirus inopinatum</name>
    <dbReference type="NCBI Taxonomy" id="1605721"/>
    <lineage>
        <taxon>Viruses</taxon>
        <taxon>Pandoravirus</taxon>
    </lineage>
</organism>
<dbReference type="EMBL" id="KP136319">
    <property type="protein sequence ID" value="AJF98083.1"/>
    <property type="molecule type" value="Genomic_DNA"/>
</dbReference>
<accession>A0A0B5IYX5</accession>
<feature type="domain" description="DUF5898" evidence="2">
    <location>
        <begin position="319"/>
        <end position="422"/>
    </location>
</feature>
<dbReference type="RefSeq" id="YP_009120318.1">
    <property type="nucleotide sequence ID" value="NC_026440.1"/>
</dbReference>
<dbReference type="Pfam" id="PF19250">
    <property type="entry name" value="DUF5898"/>
    <property type="match status" value="1"/>
</dbReference>
<dbReference type="PANTHER" id="PTHR34871:SF1">
    <property type="entry name" value="DUF5898 DOMAIN-CONTAINING PROTEIN"/>
    <property type="match status" value="1"/>
</dbReference>
<proteinExistence type="predicted"/>
<evidence type="ECO:0000256" key="1">
    <source>
        <dbReference type="SAM" id="MobiDB-lite"/>
    </source>
</evidence>
<sequence length="532" mass="57852">MGRHARHRRRRAIPAAPSNTVQTTVSATLRPFAADERVPLYQWHRSVVWILAERDDCSRNMSTRDLVLCALNDIRIDTGLRDHVEFWTQGRDLFRGRSDLFFPFRVGDGGAEGRFLGAVLVRNEADDKDVDILDDSHVCADVFDILCMIKAYHGATVPMAIVSTYARWRLFWLDDAEHDWAPEGQMATLESAALTGDTLCGTVSYDCCDPHLVRAIATALHRMHAQPTDKQPVLGLVARVGAFMAHAAWERHAPEVSTSHGADGAIDSSTGTDFVLTDDLGAGADGRAWKARPYYSRKHDNLSPKDANGIGVGNHLVQPTEVVIKFGHESADAEPGDEDDLQSGGCLWREALVWRRVWGVSTVRTTALCGRPALVMPYARPVAASVDEANHNGVTDVVLQAVERMAAMGLCHDDLHWRHVGMIPRCLSDNPPAVNNNAAQDAGGMVAFFDLARVSRRRPEKASARMKAALELCPKGGADDDGNDGGDSDDDTSQSDAESINNLGDGSLGEDGSADGDDESHGGDAALTRDRF</sequence>
<reference evidence="3 4" key="1">
    <citation type="journal article" date="2015" name="Parasitol. Res.">
        <title>Viruses in close associations with free-living amoebae.</title>
        <authorList>
            <person name="Scheid P."/>
        </authorList>
    </citation>
    <scope>NUCLEOTIDE SEQUENCE [LARGE SCALE GENOMIC DNA]</scope>
    <source>
        <strain evidence="3">KlaHel</strain>
    </source>
</reference>
<dbReference type="GeneID" id="23463000"/>
<evidence type="ECO:0000313" key="4">
    <source>
        <dbReference type="Proteomes" id="UP000202511"/>
    </source>
</evidence>
<evidence type="ECO:0000259" key="2">
    <source>
        <dbReference type="Pfam" id="PF19250"/>
    </source>
</evidence>
<dbReference type="Proteomes" id="UP000202511">
    <property type="component" value="Segment"/>
</dbReference>